<dbReference type="InterPro" id="IPR036265">
    <property type="entry name" value="HIT-like_sf"/>
</dbReference>
<proteinExistence type="predicted"/>
<sequence>MAQRTILRSYARRDLDNPAEALPNSILFAHTGTTLTIYDAYPKSTFHFLVLPRLKAVATSQDGDKKEKEKEIVDAMGLGLKEGDLKSLKRLLRKGKEKARKILEPMQEAAQACVKEIEEEMIRMYGFKWDIWIGFHPVPSMEHLHLHIISADLCSTALKNKKHYNSFHPKHGFFLDLSEVLEWLDAEQTFFEMKAQLNPAEYEPFLKEDLVCFKCHKLFKNIPKLKEHLQEEFDALIKREKAKQERLAKQKRKREEKERNEREGSASTATSVAASTPKDAEDIEAVPEKKRKG</sequence>
<dbReference type="Pfam" id="PF16278">
    <property type="entry name" value="zf-C2HE"/>
    <property type="match status" value="1"/>
</dbReference>
<evidence type="ECO:0000256" key="1">
    <source>
        <dbReference type="SAM" id="MobiDB-lite"/>
    </source>
</evidence>
<comment type="caution">
    <text evidence="3">The sequence shown here is derived from an EMBL/GenBank/DDBJ whole genome shotgun (WGS) entry which is preliminary data.</text>
</comment>
<evidence type="ECO:0000313" key="3">
    <source>
        <dbReference type="EMBL" id="TCD68898.1"/>
    </source>
</evidence>
<dbReference type="AlphaFoldDB" id="A0A4R0RXL6"/>
<dbReference type="GO" id="GO:0000012">
    <property type="term" value="P:single strand break repair"/>
    <property type="evidence" value="ECO:0007669"/>
    <property type="project" value="TreeGrafter"/>
</dbReference>
<dbReference type="PANTHER" id="PTHR12486">
    <property type="entry name" value="APRATAXIN-RELATED"/>
    <property type="match status" value="1"/>
</dbReference>
<protein>
    <recommendedName>
        <fullName evidence="2">Aprataxin C2HE/C2H2/C2HC zinc finger domain-containing protein</fullName>
    </recommendedName>
</protein>
<name>A0A4R0RXL6_9APHY</name>
<dbReference type="SUPFAM" id="SSF54197">
    <property type="entry name" value="HIT-like"/>
    <property type="match status" value="1"/>
</dbReference>
<feature type="compositionally biased region" description="Basic and acidic residues" evidence="1">
    <location>
        <begin position="244"/>
        <end position="264"/>
    </location>
</feature>
<dbReference type="GO" id="GO:0003725">
    <property type="term" value="F:double-stranded RNA binding"/>
    <property type="evidence" value="ECO:0007669"/>
    <property type="project" value="TreeGrafter"/>
</dbReference>
<reference evidence="3 4" key="1">
    <citation type="submission" date="2018-11" db="EMBL/GenBank/DDBJ databases">
        <title>Genome assembly of Steccherinum ochraceum LE-BIN_3174, the white-rot fungus of the Steccherinaceae family (The Residual Polyporoid clade, Polyporales, Basidiomycota).</title>
        <authorList>
            <person name="Fedorova T.V."/>
            <person name="Glazunova O.A."/>
            <person name="Landesman E.O."/>
            <person name="Moiseenko K.V."/>
            <person name="Psurtseva N.V."/>
            <person name="Savinova O.S."/>
            <person name="Shakhova N.V."/>
            <person name="Tyazhelova T.V."/>
            <person name="Vasina D.V."/>
        </authorList>
    </citation>
    <scope>NUCLEOTIDE SEQUENCE [LARGE SCALE GENOMIC DNA]</scope>
    <source>
        <strain evidence="3 4">LE-BIN_3174</strain>
    </source>
</reference>
<dbReference type="GO" id="GO:1990165">
    <property type="term" value="F:single-strand break-containing DNA binding"/>
    <property type="evidence" value="ECO:0007669"/>
    <property type="project" value="TreeGrafter"/>
</dbReference>
<dbReference type="PANTHER" id="PTHR12486:SF4">
    <property type="entry name" value="APRATAXIN"/>
    <property type="match status" value="1"/>
</dbReference>
<dbReference type="GO" id="GO:0030983">
    <property type="term" value="F:mismatched DNA binding"/>
    <property type="evidence" value="ECO:0007669"/>
    <property type="project" value="TreeGrafter"/>
</dbReference>
<feature type="region of interest" description="Disordered" evidence="1">
    <location>
        <begin position="244"/>
        <end position="293"/>
    </location>
</feature>
<dbReference type="STRING" id="92696.A0A4R0RXL6"/>
<accession>A0A4R0RXL6</accession>
<organism evidence="3 4">
    <name type="scientific">Steccherinum ochraceum</name>
    <dbReference type="NCBI Taxonomy" id="92696"/>
    <lineage>
        <taxon>Eukaryota</taxon>
        <taxon>Fungi</taxon>
        <taxon>Dikarya</taxon>
        <taxon>Basidiomycota</taxon>
        <taxon>Agaricomycotina</taxon>
        <taxon>Agaricomycetes</taxon>
        <taxon>Polyporales</taxon>
        <taxon>Steccherinaceae</taxon>
        <taxon>Steccherinum</taxon>
    </lineage>
</organism>
<feature type="domain" description="Aprataxin C2HE/C2H2/C2HC zinc finger" evidence="2">
    <location>
        <begin position="171"/>
        <end position="234"/>
    </location>
</feature>
<feature type="compositionally biased region" description="Low complexity" evidence="1">
    <location>
        <begin position="265"/>
        <end position="276"/>
    </location>
</feature>
<dbReference type="Proteomes" id="UP000292702">
    <property type="component" value="Unassembled WGS sequence"/>
</dbReference>
<dbReference type="Gene3D" id="3.30.428.10">
    <property type="entry name" value="HIT-like"/>
    <property type="match status" value="1"/>
</dbReference>
<gene>
    <name evidence="3" type="ORF">EIP91_009448</name>
</gene>
<dbReference type="InterPro" id="IPR032566">
    <property type="entry name" value="Znf-C2HE"/>
</dbReference>
<dbReference type="EMBL" id="RWJN01000054">
    <property type="protein sequence ID" value="TCD68898.1"/>
    <property type="molecule type" value="Genomic_DNA"/>
</dbReference>
<dbReference type="OrthoDB" id="3512845at2759"/>
<dbReference type="GO" id="GO:0003697">
    <property type="term" value="F:single-stranded DNA binding"/>
    <property type="evidence" value="ECO:0007669"/>
    <property type="project" value="TreeGrafter"/>
</dbReference>
<evidence type="ECO:0000313" key="4">
    <source>
        <dbReference type="Proteomes" id="UP000292702"/>
    </source>
</evidence>
<dbReference type="Pfam" id="PF11969">
    <property type="entry name" value="DcpS_C"/>
    <property type="match status" value="1"/>
</dbReference>
<dbReference type="GO" id="GO:0033699">
    <property type="term" value="F:DNA 5'-adenosine monophosphate hydrolase activity"/>
    <property type="evidence" value="ECO:0007669"/>
    <property type="project" value="TreeGrafter"/>
</dbReference>
<keyword evidence="4" id="KW-1185">Reference proteome</keyword>
<evidence type="ECO:0000259" key="2">
    <source>
        <dbReference type="Pfam" id="PF16278"/>
    </source>
</evidence>
<dbReference type="GO" id="GO:0005634">
    <property type="term" value="C:nucleus"/>
    <property type="evidence" value="ECO:0007669"/>
    <property type="project" value="TreeGrafter"/>
</dbReference>